<dbReference type="InterPro" id="IPR011701">
    <property type="entry name" value="MFS"/>
</dbReference>
<feature type="transmembrane region" description="Helical" evidence="1">
    <location>
        <begin position="62"/>
        <end position="81"/>
    </location>
</feature>
<dbReference type="KEGG" id="asla:NCTC11923_01078"/>
<evidence type="ECO:0000313" key="2">
    <source>
        <dbReference type="EMBL" id="VEG74444.1"/>
    </source>
</evidence>
<reference evidence="2 3" key="1">
    <citation type="submission" date="2018-12" db="EMBL/GenBank/DDBJ databases">
        <authorList>
            <consortium name="Pathogen Informatics"/>
        </authorList>
    </citation>
    <scope>NUCLEOTIDE SEQUENCE [LARGE SCALE GENOMIC DNA]</scope>
    <source>
        <strain evidence="2 3">NCTC11923</strain>
    </source>
</reference>
<proteinExistence type="predicted"/>
<feature type="transmembrane region" description="Helical" evidence="1">
    <location>
        <begin position="120"/>
        <end position="143"/>
    </location>
</feature>
<feature type="transmembrane region" description="Helical" evidence="1">
    <location>
        <begin position="372"/>
        <end position="392"/>
    </location>
</feature>
<sequence>MTMTASGRTLECREQGAAMREGSSRAFFIRWVCAYGAFGIPQAAAPIAFALLALPLTGSAEHGAVIVLSMTIAQIIGAVPVTRWGRGRGAVAYLRLLVGIRTLALILTAVLAALRVPLTGLAAAAMVAGFVNGAAFGYLRALLNSLVEPRQLPRALGVAATLNEVTFAAFPVVASALGALSPVLAIAVLAVLGSAPLFLVPSIHNGQAPEATGSTRALLKPEFLVWLFCAVAGAASVSVVEIAAVSLAVRFGLDPAAGFIFALALCLASITGGVWVSIHNRRARNRQVLLFLAATTLGMVLVMGGWSLATTLAGAALVGFCLPWLGTHFSLVLDLLAPPGKRAEAFALLRTATSLGTIIASGTLAIAGMASAFATCAVLVGAATVLVLVHSLSAQRTRPVPRTLVERNPV</sequence>
<dbReference type="EMBL" id="LR134363">
    <property type="protein sequence ID" value="VEG74444.1"/>
    <property type="molecule type" value="Genomic_DNA"/>
</dbReference>
<dbReference type="InterPro" id="IPR036259">
    <property type="entry name" value="MFS_trans_sf"/>
</dbReference>
<evidence type="ECO:0000256" key="1">
    <source>
        <dbReference type="SAM" id="Phobius"/>
    </source>
</evidence>
<dbReference type="STRING" id="1278298.GCA_000428685_01443"/>
<dbReference type="Pfam" id="PF07690">
    <property type="entry name" value="MFS_1"/>
    <property type="match status" value="1"/>
</dbReference>
<dbReference type="Gene3D" id="1.20.1250.20">
    <property type="entry name" value="MFS general substrate transporter like domains"/>
    <property type="match status" value="1"/>
</dbReference>
<evidence type="ECO:0000313" key="3">
    <source>
        <dbReference type="Proteomes" id="UP000276899"/>
    </source>
</evidence>
<feature type="transmembrane region" description="Helical" evidence="1">
    <location>
        <begin position="288"/>
        <end position="306"/>
    </location>
</feature>
<dbReference type="GO" id="GO:0022857">
    <property type="term" value="F:transmembrane transporter activity"/>
    <property type="evidence" value="ECO:0007669"/>
    <property type="project" value="InterPro"/>
</dbReference>
<name>A0A3S4TC14_9ACTO</name>
<organism evidence="2 3">
    <name type="scientific">Actinomyces slackii</name>
    <dbReference type="NCBI Taxonomy" id="52774"/>
    <lineage>
        <taxon>Bacteria</taxon>
        <taxon>Bacillati</taxon>
        <taxon>Actinomycetota</taxon>
        <taxon>Actinomycetes</taxon>
        <taxon>Actinomycetales</taxon>
        <taxon>Actinomycetaceae</taxon>
        <taxon>Actinomyces</taxon>
    </lineage>
</organism>
<feature type="transmembrane region" description="Helical" evidence="1">
    <location>
        <begin position="28"/>
        <end position="56"/>
    </location>
</feature>
<feature type="transmembrane region" description="Helical" evidence="1">
    <location>
        <begin position="312"/>
        <end position="333"/>
    </location>
</feature>
<keyword evidence="1" id="KW-0472">Membrane</keyword>
<feature type="transmembrane region" description="Helical" evidence="1">
    <location>
        <begin position="93"/>
        <end position="114"/>
    </location>
</feature>
<keyword evidence="1" id="KW-1133">Transmembrane helix</keyword>
<dbReference type="Proteomes" id="UP000276899">
    <property type="component" value="Chromosome"/>
</dbReference>
<keyword evidence="1" id="KW-0812">Transmembrane</keyword>
<dbReference type="SUPFAM" id="SSF103473">
    <property type="entry name" value="MFS general substrate transporter"/>
    <property type="match status" value="1"/>
</dbReference>
<feature type="transmembrane region" description="Helical" evidence="1">
    <location>
        <begin position="345"/>
        <end position="366"/>
    </location>
</feature>
<dbReference type="AlphaFoldDB" id="A0A3S4TC14"/>
<feature type="transmembrane region" description="Helical" evidence="1">
    <location>
        <begin position="255"/>
        <end position="276"/>
    </location>
</feature>
<feature type="transmembrane region" description="Helical" evidence="1">
    <location>
        <begin position="183"/>
        <end position="203"/>
    </location>
</feature>
<dbReference type="RefSeq" id="WP_169719984.1">
    <property type="nucleotide sequence ID" value="NZ_CBCRWE010000007.1"/>
</dbReference>
<accession>A0A3S4TC14</accession>
<gene>
    <name evidence="2" type="ORF">NCTC11923_01078</name>
</gene>
<feature type="transmembrane region" description="Helical" evidence="1">
    <location>
        <begin position="155"/>
        <end position="177"/>
    </location>
</feature>
<protein>
    <submittedName>
        <fullName evidence="2">Major Facilitator Superfamily</fullName>
    </submittedName>
</protein>
<feature type="transmembrane region" description="Helical" evidence="1">
    <location>
        <begin position="223"/>
        <end position="249"/>
    </location>
</feature>
<keyword evidence="3" id="KW-1185">Reference proteome</keyword>